<keyword evidence="2" id="KW-1185">Reference proteome</keyword>
<protein>
    <submittedName>
        <fullName evidence="3">Ribosomal protein L34</fullName>
    </submittedName>
</protein>
<evidence type="ECO:0000313" key="2">
    <source>
        <dbReference type="Proteomes" id="UP000036681"/>
    </source>
</evidence>
<sequence>MIPKNTKSKGILGLKVRKSVQRGRRVHRIKQRRSRTI</sequence>
<evidence type="ECO:0000256" key="1">
    <source>
        <dbReference type="SAM" id="MobiDB-lite"/>
    </source>
</evidence>
<accession>A0A0M3HS91</accession>
<feature type="region of interest" description="Disordered" evidence="1">
    <location>
        <begin position="17"/>
        <end position="37"/>
    </location>
</feature>
<organism evidence="2 3">
    <name type="scientific">Ascaris lumbricoides</name>
    <name type="common">Giant roundworm</name>
    <dbReference type="NCBI Taxonomy" id="6252"/>
    <lineage>
        <taxon>Eukaryota</taxon>
        <taxon>Metazoa</taxon>
        <taxon>Ecdysozoa</taxon>
        <taxon>Nematoda</taxon>
        <taxon>Chromadorea</taxon>
        <taxon>Rhabditida</taxon>
        <taxon>Spirurina</taxon>
        <taxon>Ascaridomorpha</taxon>
        <taxon>Ascaridoidea</taxon>
        <taxon>Ascarididae</taxon>
        <taxon>Ascaris</taxon>
    </lineage>
</organism>
<proteinExistence type="predicted"/>
<name>A0A0M3HS91_ASCLU</name>
<dbReference type="WBParaSite" id="ALUE_0000530301-mRNA-1">
    <property type="protein sequence ID" value="ALUE_0000530301-mRNA-1"/>
    <property type="gene ID" value="ALUE_0000530301"/>
</dbReference>
<dbReference type="Proteomes" id="UP000036681">
    <property type="component" value="Unplaced"/>
</dbReference>
<reference evidence="3" key="1">
    <citation type="submission" date="2017-02" db="UniProtKB">
        <authorList>
            <consortium name="WormBaseParasite"/>
        </authorList>
    </citation>
    <scope>IDENTIFICATION</scope>
</reference>
<dbReference type="AlphaFoldDB" id="A0A0M3HS91"/>
<evidence type="ECO:0000313" key="3">
    <source>
        <dbReference type="WBParaSite" id="ALUE_0000530301-mRNA-1"/>
    </source>
</evidence>